<dbReference type="InterPro" id="IPR002052">
    <property type="entry name" value="DNA_methylase_N6_adenine_CS"/>
</dbReference>
<accession>A0A5P0YJZ4</accession>
<dbReference type="GO" id="GO:0032259">
    <property type="term" value="P:methylation"/>
    <property type="evidence" value="ECO:0007669"/>
    <property type="project" value="UniProtKB-KW"/>
</dbReference>
<dbReference type="EMBL" id="VJYK02000010">
    <property type="protein sequence ID" value="MQS00694.1"/>
    <property type="molecule type" value="Genomic_DNA"/>
</dbReference>
<reference evidence="6" key="3">
    <citation type="journal article" name="Syst. Appl. Microbiol.">
        <title>Streptomyces alkaliterrae sp. nov., isolated from an alkaline soil, and emended descriptions of Streptomyces alkaliphilus, Streptomyces calidiresistens and Streptomyces durbertensis.</title>
        <authorList>
            <person name="Swiecimska M."/>
            <person name="Golinska P."/>
            <person name="Nouioui I."/>
            <person name="Wypij M."/>
            <person name="Rai M."/>
            <person name="Sangal V."/>
            <person name="Goodfellow M."/>
        </authorList>
    </citation>
    <scope>NUCLEOTIDE SEQUENCE</scope>
    <source>
        <strain evidence="6">OF8</strain>
    </source>
</reference>
<feature type="domain" description="DNA methylase N-4/N-6" evidence="5">
    <location>
        <begin position="23"/>
        <end position="231"/>
    </location>
</feature>
<reference evidence="7 8" key="1">
    <citation type="submission" date="2019-10" db="EMBL/GenBank/DDBJ databases">
        <title>Streptomyces sp. nov., a novel actinobacterium isolated from alkaline environment.</title>
        <authorList>
            <person name="Golinska P."/>
        </authorList>
    </citation>
    <scope>NUCLEOTIDE SEQUENCE [LARGE SCALE GENOMIC DNA]</scope>
    <source>
        <strain evidence="7 8">OF1</strain>
    </source>
</reference>
<sequence>MSTWTLHRGEALSVLTGLPDGCVDAVITDPPYNSGGVGAARTSSTARQKYVSSDAKHTLADFDGENRDQRSYLAWMTMLLGQCYRLTRSGGPLLVFTDWRQLPITSDALQAAGWTWRGVVPWHKPNSRPAKGGFRRACEYILWATRGPVDAARNPVYLPGLMSVSQPSGSKRVHITQKPLELMRELVQICAPGGTVLDPFAGSGSTGVAALESGREFVGVEMSEHYHRVAHERLSRTIQHMRSQEELADPRPHQQLSI</sequence>
<dbReference type="PANTHER" id="PTHR13370:SF3">
    <property type="entry name" value="TRNA (GUANINE(10)-N2)-METHYLTRANSFERASE HOMOLOG"/>
    <property type="match status" value="1"/>
</dbReference>
<protein>
    <recommendedName>
        <fullName evidence="4">Methyltransferase</fullName>
        <ecNumber evidence="4">2.1.1.-</ecNumber>
    </recommendedName>
</protein>
<keyword evidence="2 7" id="KW-0489">Methyltransferase</keyword>
<proteinExistence type="inferred from homology"/>
<dbReference type="InterPro" id="IPR029063">
    <property type="entry name" value="SAM-dependent_MTases_sf"/>
</dbReference>
<dbReference type="RefSeq" id="WP_143646171.1">
    <property type="nucleotide sequence ID" value="NZ_JABJXA010000021.1"/>
</dbReference>
<organism evidence="7 8">
    <name type="scientific">Streptomyces alkaliterrae</name>
    <dbReference type="NCBI Taxonomy" id="2213162"/>
    <lineage>
        <taxon>Bacteria</taxon>
        <taxon>Bacillati</taxon>
        <taxon>Actinomycetota</taxon>
        <taxon>Actinomycetes</taxon>
        <taxon>Kitasatosporales</taxon>
        <taxon>Streptomycetaceae</taxon>
        <taxon>Streptomyces</taxon>
    </lineage>
</organism>
<evidence type="ECO:0000256" key="3">
    <source>
        <dbReference type="ARBA" id="ARBA00022679"/>
    </source>
</evidence>
<evidence type="ECO:0000259" key="5">
    <source>
        <dbReference type="Pfam" id="PF01555"/>
    </source>
</evidence>
<dbReference type="InterPro" id="IPR002941">
    <property type="entry name" value="DNA_methylase_N4/N6"/>
</dbReference>
<dbReference type="PROSITE" id="PS00092">
    <property type="entry name" value="N6_MTASE"/>
    <property type="match status" value="1"/>
</dbReference>
<dbReference type="GO" id="GO:0005737">
    <property type="term" value="C:cytoplasm"/>
    <property type="evidence" value="ECO:0007669"/>
    <property type="project" value="TreeGrafter"/>
</dbReference>
<evidence type="ECO:0000313" key="6">
    <source>
        <dbReference type="EMBL" id="MBB1258323.1"/>
    </source>
</evidence>
<evidence type="ECO:0000256" key="4">
    <source>
        <dbReference type="RuleBase" id="RU362026"/>
    </source>
</evidence>
<evidence type="ECO:0000256" key="2">
    <source>
        <dbReference type="ARBA" id="ARBA00022603"/>
    </source>
</evidence>
<dbReference type="Proteomes" id="UP000320857">
    <property type="component" value="Unassembled WGS sequence"/>
</dbReference>
<dbReference type="SUPFAM" id="SSF53335">
    <property type="entry name" value="S-adenosyl-L-methionine-dependent methyltransferases"/>
    <property type="match status" value="1"/>
</dbReference>
<dbReference type="FunFam" id="3.40.50.150:FF:000166">
    <property type="entry name" value="Methyltransferase"/>
    <property type="match status" value="1"/>
</dbReference>
<dbReference type="PANTHER" id="PTHR13370">
    <property type="entry name" value="RNA METHYLASE-RELATED"/>
    <property type="match status" value="1"/>
</dbReference>
<comment type="similarity">
    <text evidence="1 4">Belongs to the N(4)/N(6)-methyltransferase family.</text>
</comment>
<name>A0A5P0YJZ4_9ACTN</name>
<evidence type="ECO:0000256" key="1">
    <source>
        <dbReference type="ARBA" id="ARBA00006594"/>
    </source>
</evidence>
<dbReference type="Gene3D" id="3.40.50.150">
    <property type="entry name" value="Vaccinia Virus protein VP39"/>
    <property type="match status" value="1"/>
</dbReference>
<dbReference type="EC" id="2.1.1.-" evidence="4"/>
<dbReference type="AlphaFoldDB" id="A0A5P0YJZ4"/>
<dbReference type="GO" id="GO:0003677">
    <property type="term" value="F:DNA binding"/>
    <property type="evidence" value="ECO:0007669"/>
    <property type="project" value="InterPro"/>
</dbReference>
<evidence type="ECO:0000313" key="8">
    <source>
        <dbReference type="Proteomes" id="UP000320857"/>
    </source>
</evidence>
<comment type="caution">
    <text evidence="7">The sequence shown here is derived from an EMBL/GenBank/DDBJ whole genome shotgun (WGS) entry which is preliminary data.</text>
</comment>
<dbReference type="InterPro" id="IPR001091">
    <property type="entry name" value="RM_Methyltransferase"/>
</dbReference>
<evidence type="ECO:0000313" key="9">
    <source>
        <dbReference type="Proteomes" id="UP000517765"/>
    </source>
</evidence>
<dbReference type="GO" id="GO:0008170">
    <property type="term" value="F:N-methyltransferase activity"/>
    <property type="evidence" value="ECO:0007669"/>
    <property type="project" value="InterPro"/>
</dbReference>
<keyword evidence="3 7" id="KW-0808">Transferase</keyword>
<dbReference type="EMBL" id="JABJXA010000021">
    <property type="protein sequence ID" value="MBB1258323.1"/>
    <property type="molecule type" value="Genomic_DNA"/>
</dbReference>
<reference evidence="9" key="2">
    <citation type="submission" date="2020-05" db="EMBL/GenBank/DDBJ databases">
        <title>Classification of alakaliphilic streptomycetes isolated from an alkaline soil next to Lonar Crater, India and a proposal for the recognition of Streptomyces alkaliterrae sp. nov.</title>
        <authorList>
            <person name="Golinska P."/>
        </authorList>
    </citation>
    <scope>NUCLEOTIDE SEQUENCE [LARGE SCALE GENOMIC DNA]</scope>
    <source>
        <strain evidence="9">OF8</strain>
    </source>
</reference>
<evidence type="ECO:0000313" key="7">
    <source>
        <dbReference type="EMBL" id="MQS00694.1"/>
    </source>
</evidence>
<dbReference type="PRINTS" id="PR00508">
    <property type="entry name" value="S21N4MTFRASE"/>
</dbReference>
<dbReference type="Proteomes" id="UP000517765">
    <property type="component" value="Unassembled WGS sequence"/>
</dbReference>
<dbReference type="GO" id="GO:0009007">
    <property type="term" value="F:site-specific DNA-methyltransferase (adenine-specific) activity"/>
    <property type="evidence" value="ECO:0007669"/>
    <property type="project" value="TreeGrafter"/>
</dbReference>
<keyword evidence="8" id="KW-1185">Reference proteome</keyword>
<dbReference type="OrthoDB" id="9773060at2"/>
<dbReference type="Pfam" id="PF01555">
    <property type="entry name" value="N6_N4_Mtase"/>
    <property type="match status" value="1"/>
</dbReference>
<gene>
    <name evidence="7" type="ORF">FNX44_002110</name>
    <name evidence="6" type="ORF">H3147_05700</name>
</gene>